<dbReference type="Pfam" id="PF16850">
    <property type="entry name" value="Inhibitor_I66"/>
    <property type="match status" value="1"/>
</dbReference>
<comment type="caution">
    <text evidence="1">The sequence shown here is derived from an EMBL/GenBank/DDBJ whole genome shotgun (WGS) entry which is preliminary data.</text>
</comment>
<evidence type="ECO:0000313" key="2">
    <source>
        <dbReference type="Proteomes" id="UP000717328"/>
    </source>
</evidence>
<evidence type="ECO:0000313" key="1">
    <source>
        <dbReference type="EMBL" id="KAG5653673.1"/>
    </source>
</evidence>
<gene>
    <name evidence="1" type="ORF">H0H81_011425</name>
</gene>
<reference evidence="1" key="2">
    <citation type="submission" date="2021-10" db="EMBL/GenBank/DDBJ databases">
        <title>Phylogenomics reveals ancestral predisposition of the termite-cultivated fungus Termitomyces towards a domesticated lifestyle.</title>
        <authorList>
            <person name="Auxier B."/>
            <person name="Grum-Grzhimaylo A."/>
            <person name="Cardenas M.E."/>
            <person name="Lodge J.D."/>
            <person name="Laessoe T."/>
            <person name="Pedersen O."/>
            <person name="Smith M.E."/>
            <person name="Kuyper T.W."/>
            <person name="Franco-Molano E.A."/>
            <person name="Baroni T.J."/>
            <person name="Aanen D.K."/>
        </authorList>
    </citation>
    <scope>NUCLEOTIDE SEQUENCE</scope>
    <source>
        <strain evidence="1">D49</strain>
    </source>
</reference>
<sequence length="158" mass="17127">MTSPLPSGVYVIINEGTKQAVGATKVPHLEGTLPIRSTEDSSVRPDIQFKITHLKDNNYTVEVEGLPVVGINGHVVALVNPTVHVEWEIKPLPHIPGTREVFAIKQVEPVAKGLLGITGYGWVLNNPEAGTDVTIKGLMLTGPPLFHNPTQAWVFEKV</sequence>
<dbReference type="AlphaFoldDB" id="A0A9P7GSC2"/>
<name>A0A9P7GSC2_9AGAR</name>
<keyword evidence="2" id="KW-1185">Reference proteome</keyword>
<accession>A0A9P7GSC2</accession>
<dbReference type="OrthoDB" id="3321109at2759"/>
<dbReference type="InterPro" id="IPR031755">
    <property type="entry name" value="Inhibitor_I66"/>
</dbReference>
<dbReference type="GO" id="GO:0004867">
    <property type="term" value="F:serine-type endopeptidase inhibitor activity"/>
    <property type="evidence" value="ECO:0007669"/>
    <property type="project" value="InterPro"/>
</dbReference>
<dbReference type="EMBL" id="JABCKI010000039">
    <property type="protein sequence ID" value="KAG5653673.1"/>
    <property type="molecule type" value="Genomic_DNA"/>
</dbReference>
<dbReference type="Proteomes" id="UP000717328">
    <property type="component" value="Unassembled WGS sequence"/>
</dbReference>
<reference evidence="1" key="1">
    <citation type="submission" date="2021-02" db="EMBL/GenBank/DDBJ databases">
        <authorList>
            <person name="Nieuwenhuis M."/>
            <person name="Van De Peppel L.J.J."/>
        </authorList>
    </citation>
    <scope>NUCLEOTIDE SEQUENCE</scope>
    <source>
        <strain evidence="1">D49</strain>
    </source>
</reference>
<organism evidence="1 2">
    <name type="scientific">Sphagnurus paluster</name>
    <dbReference type="NCBI Taxonomy" id="117069"/>
    <lineage>
        <taxon>Eukaryota</taxon>
        <taxon>Fungi</taxon>
        <taxon>Dikarya</taxon>
        <taxon>Basidiomycota</taxon>
        <taxon>Agaricomycotina</taxon>
        <taxon>Agaricomycetes</taxon>
        <taxon>Agaricomycetidae</taxon>
        <taxon>Agaricales</taxon>
        <taxon>Tricholomatineae</taxon>
        <taxon>Lyophyllaceae</taxon>
        <taxon>Sphagnurus</taxon>
    </lineage>
</organism>
<protein>
    <submittedName>
        <fullName evidence="1">Uncharacterized protein</fullName>
    </submittedName>
</protein>
<proteinExistence type="predicted"/>
<dbReference type="Gene3D" id="2.80.10.50">
    <property type="match status" value="1"/>
</dbReference>